<proteinExistence type="predicted"/>
<dbReference type="PROSITE" id="PS00108">
    <property type="entry name" value="PROTEIN_KINASE_ST"/>
    <property type="match status" value="1"/>
</dbReference>
<keyword evidence="3" id="KW-1185">Reference proteome</keyword>
<dbReference type="Gene3D" id="2.130.10.30">
    <property type="entry name" value="Regulator of chromosome condensation 1/beta-lactamase-inhibitor protein II"/>
    <property type="match status" value="1"/>
</dbReference>
<dbReference type="InterPro" id="IPR011009">
    <property type="entry name" value="Kinase-like_dom_sf"/>
</dbReference>
<dbReference type="SUPFAM" id="SSF50985">
    <property type="entry name" value="RCC1/BLIP-II"/>
    <property type="match status" value="1"/>
</dbReference>
<protein>
    <submittedName>
        <fullName evidence="2">Probable serine/threonine-protein kinase gdt4 (Growth-differentiation transition protein 4)</fullName>
    </submittedName>
</protein>
<evidence type="ECO:0000259" key="1">
    <source>
        <dbReference type="PROSITE" id="PS50011"/>
    </source>
</evidence>
<keyword evidence="2" id="KW-0808">Transferase</keyword>
<dbReference type="InterPro" id="IPR008271">
    <property type="entry name" value="Ser/Thr_kinase_AS"/>
</dbReference>
<dbReference type="PROSITE" id="PS50011">
    <property type="entry name" value="PROTEIN_KINASE_DOM"/>
    <property type="match status" value="1"/>
</dbReference>
<evidence type="ECO:0000313" key="3">
    <source>
        <dbReference type="Proteomes" id="UP001642464"/>
    </source>
</evidence>
<dbReference type="SUPFAM" id="SSF56399">
    <property type="entry name" value="ADP-ribosylation"/>
    <property type="match status" value="1"/>
</dbReference>
<feature type="domain" description="Protein kinase" evidence="1">
    <location>
        <begin position="251"/>
        <end position="496"/>
    </location>
</feature>
<dbReference type="Gene3D" id="1.10.510.10">
    <property type="entry name" value="Transferase(Phosphotransferase) domain 1"/>
    <property type="match status" value="1"/>
</dbReference>
<dbReference type="PANTHER" id="PTHR44329:SF214">
    <property type="entry name" value="PROTEIN KINASE DOMAIN-CONTAINING PROTEIN"/>
    <property type="match status" value="1"/>
</dbReference>
<dbReference type="InterPro" id="IPR000719">
    <property type="entry name" value="Prot_kinase_dom"/>
</dbReference>
<dbReference type="EMBL" id="CAXAMM010040129">
    <property type="protein sequence ID" value="CAK9091310.1"/>
    <property type="molecule type" value="Genomic_DNA"/>
</dbReference>
<feature type="non-terminal residue" evidence="2">
    <location>
        <position position="1"/>
    </location>
</feature>
<evidence type="ECO:0000313" key="2">
    <source>
        <dbReference type="EMBL" id="CAK9091310.1"/>
    </source>
</evidence>
<dbReference type="InterPro" id="IPR009091">
    <property type="entry name" value="RCC1/BLIP-II"/>
</dbReference>
<dbReference type="InterPro" id="IPR001245">
    <property type="entry name" value="Ser-Thr/Tyr_kinase_cat_dom"/>
</dbReference>
<dbReference type="Pfam" id="PF00644">
    <property type="entry name" value="PARP"/>
    <property type="match status" value="1"/>
</dbReference>
<dbReference type="Pfam" id="PF07714">
    <property type="entry name" value="PK_Tyr_Ser-Thr"/>
    <property type="match status" value="1"/>
</dbReference>
<dbReference type="Proteomes" id="UP001642464">
    <property type="component" value="Unassembled WGS sequence"/>
</dbReference>
<accession>A0ABP0QTZ0</accession>
<organism evidence="2 3">
    <name type="scientific">Durusdinium trenchii</name>
    <dbReference type="NCBI Taxonomy" id="1381693"/>
    <lineage>
        <taxon>Eukaryota</taxon>
        <taxon>Sar</taxon>
        <taxon>Alveolata</taxon>
        <taxon>Dinophyceae</taxon>
        <taxon>Suessiales</taxon>
        <taxon>Symbiodiniaceae</taxon>
        <taxon>Durusdinium</taxon>
    </lineage>
</organism>
<dbReference type="InterPro" id="IPR051681">
    <property type="entry name" value="Ser/Thr_Kinases-Pseudokinases"/>
</dbReference>
<dbReference type="GO" id="GO:0016301">
    <property type="term" value="F:kinase activity"/>
    <property type="evidence" value="ECO:0007669"/>
    <property type="project" value="UniProtKB-KW"/>
</dbReference>
<comment type="caution">
    <text evidence="2">The sequence shown here is derived from an EMBL/GenBank/DDBJ whole genome shotgun (WGS) entry which is preliminary data.</text>
</comment>
<sequence>TAGAFIVELKSGRVVTWGGSSHGSQIPSDAQAAMRTKGLRDIWTTRAGAVVAQLNSGEVISWGSTNSGADLGGVKDRLEDTGVRRVWSTGFAFLAQLKTGEILCWGDKDRGGAPVRGTKEALAAHGVARAWSTGFAFLAELTNGSVVAWGLGPDGAKIPGDLHSSLEREGIREAFGTNYAFLVVLKSGRCVAWGDSNCGADLSSVKGKLETVGLALSAPEAPHAGPGALPSGSPRTAAAFLRVFDMSPESVKLTEEISNYSSWVSRATVKLEHGEVRAVVKAMQLPQDEKEKKKERLLWMKKELKHPNLAKILGLYWFKNTVMCVAVEPAPRCLRRLLQQEPSLAQREHLPLALGIASAMMYLHDLAEPILHQDLKPENVLIFDSDSKLIPKVTDVGFNQNGGGKGALAYKAPEMFEEKFQMASEVYAFAVIYFEILTGQQAWKGLHCAWQIEHPSLWEKYNAERNDVLRNMKKLERNSIETPSWKSKLDENSPALPDELCTAIGEKHLLHGTSPKHLLDILDQGFNDKLASSKGMFGAGAYFAEDPEKIDQYTREDPGYMTPGLEPLHSRLYRPGGHKHPGQDVFYCFVMRVTCGTCFVTKGLKDETGKRDKHDPKRPMIYDLDTGFQVFVNADRRELSNVPGSEPSVRYSTLLVELGPSIARYREIINYLKNGVYPAFLLAYLRV</sequence>
<name>A0ABP0QTZ0_9DINO</name>
<dbReference type="Gene3D" id="3.90.175.10">
    <property type="entry name" value="Diphtheria Toxin, domain 1"/>
    <property type="match status" value="1"/>
</dbReference>
<dbReference type="SMART" id="SM00220">
    <property type="entry name" value="S_TKc"/>
    <property type="match status" value="1"/>
</dbReference>
<keyword evidence="2" id="KW-0418">Kinase</keyword>
<reference evidence="2 3" key="1">
    <citation type="submission" date="2024-02" db="EMBL/GenBank/DDBJ databases">
        <authorList>
            <person name="Chen Y."/>
            <person name="Shah S."/>
            <person name="Dougan E. K."/>
            <person name="Thang M."/>
            <person name="Chan C."/>
        </authorList>
    </citation>
    <scope>NUCLEOTIDE SEQUENCE [LARGE SCALE GENOMIC DNA]</scope>
</reference>
<dbReference type="SUPFAM" id="SSF56112">
    <property type="entry name" value="Protein kinase-like (PK-like)"/>
    <property type="match status" value="1"/>
</dbReference>
<dbReference type="PANTHER" id="PTHR44329">
    <property type="entry name" value="SERINE/THREONINE-PROTEIN KINASE TNNI3K-RELATED"/>
    <property type="match status" value="1"/>
</dbReference>
<dbReference type="InterPro" id="IPR012317">
    <property type="entry name" value="Poly(ADP-ribose)pol_cat_dom"/>
</dbReference>
<gene>
    <name evidence="2" type="ORF">SCF082_LOCUS43026</name>
</gene>